<proteinExistence type="predicted"/>
<dbReference type="Proteomes" id="UP000077363">
    <property type="component" value="Chromosome"/>
</dbReference>
<dbReference type="KEGG" id="dpu:SU48_08915"/>
<keyword evidence="1" id="KW-0472">Membrane</keyword>
<organism evidence="2 3">
    <name type="scientific">Deinococcus puniceus</name>
    <dbReference type="NCBI Taxonomy" id="1182568"/>
    <lineage>
        <taxon>Bacteria</taxon>
        <taxon>Thermotogati</taxon>
        <taxon>Deinococcota</taxon>
        <taxon>Deinococci</taxon>
        <taxon>Deinococcales</taxon>
        <taxon>Deinococcaceae</taxon>
        <taxon>Deinococcus</taxon>
    </lineage>
</organism>
<evidence type="ECO:0000313" key="2">
    <source>
        <dbReference type="EMBL" id="ANE43876.1"/>
    </source>
</evidence>
<protein>
    <submittedName>
        <fullName evidence="2">Uncharacterized protein</fullName>
    </submittedName>
</protein>
<feature type="transmembrane region" description="Helical" evidence="1">
    <location>
        <begin position="38"/>
        <end position="55"/>
    </location>
</feature>
<reference evidence="2 3" key="1">
    <citation type="submission" date="2015-01" db="EMBL/GenBank/DDBJ databases">
        <title>Deinococcus puniceus/DY1/ whole genome sequencing.</title>
        <authorList>
            <person name="Kim M.K."/>
            <person name="Srinivasan S."/>
            <person name="Lee J.-J."/>
        </authorList>
    </citation>
    <scope>NUCLEOTIDE SEQUENCE [LARGE SCALE GENOMIC DNA]</scope>
    <source>
        <strain evidence="2 3">DY1</strain>
    </source>
</reference>
<dbReference type="EMBL" id="CP011387">
    <property type="protein sequence ID" value="ANE43876.1"/>
    <property type="molecule type" value="Genomic_DNA"/>
</dbReference>
<dbReference type="RefSeq" id="WP_064014944.1">
    <property type="nucleotide sequence ID" value="NZ_CP011387.1"/>
</dbReference>
<evidence type="ECO:0000313" key="3">
    <source>
        <dbReference type="Proteomes" id="UP000077363"/>
    </source>
</evidence>
<feature type="transmembrane region" description="Helical" evidence="1">
    <location>
        <begin position="99"/>
        <end position="119"/>
    </location>
</feature>
<dbReference type="PATRIC" id="fig|1182568.3.peg.1855"/>
<gene>
    <name evidence="2" type="ORF">SU48_08915</name>
</gene>
<feature type="transmembrane region" description="Helical" evidence="1">
    <location>
        <begin position="67"/>
        <end position="87"/>
    </location>
</feature>
<dbReference type="AlphaFoldDB" id="A0A172TAB3"/>
<keyword evidence="1" id="KW-1133">Transmembrane helix</keyword>
<keyword evidence="1" id="KW-0812">Transmembrane</keyword>
<keyword evidence="3" id="KW-1185">Reference proteome</keyword>
<dbReference type="STRING" id="1182568.SU48_08915"/>
<name>A0A172TAB3_9DEIO</name>
<evidence type="ECO:0000256" key="1">
    <source>
        <dbReference type="SAM" id="Phobius"/>
    </source>
</evidence>
<accession>A0A172TAB3</accession>
<sequence length="126" mass="12814">MLRASFWLTAVVFLPLGLLLYFLPATLAGAVGVSPLWLARVCGGILAVWGVFLIASASTSGQPHATAVGGLVGANLLSAATLIPAVIRQGESMPPGLRAILLGGAGVLTLLAVTALIAFPSRRSRL</sequence>